<dbReference type="InterPro" id="IPR007695">
    <property type="entry name" value="DNA_mismatch_repair_MutS-lik_N"/>
</dbReference>
<dbReference type="GO" id="GO:0005524">
    <property type="term" value="F:ATP binding"/>
    <property type="evidence" value="ECO:0007669"/>
    <property type="project" value="InterPro"/>
</dbReference>
<evidence type="ECO:0000259" key="2">
    <source>
        <dbReference type="Pfam" id="PF18818"/>
    </source>
</evidence>
<protein>
    <submittedName>
        <fullName evidence="3">SsDNA-binding domain-containing protein</fullName>
    </submittedName>
</protein>
<dbReference type="SUPFAM" id="SSF55271">
    <property type="entry name" value="DNA repair protein MutS, domain I"/>
    <property type="match status" value="1"/>
</dbReference>
<evidence type="ECO:0000313" key="4">
    <source>
        <dbReference type="Proteomes" id="UP001198461"/>
    </source>
</evidence>
<dbReference type="InterPro" id="IPR041459">
    <property type="entry name" value="MPTase-PolyVal"/>
</dbReference>
<feature type="domain" description="Polyvalent protein metallopeptidase" evidence="2">
    <location>
        <begin position="353"/>
        <end position="466"/>
    </location>
</feature>
<dbReference type="Gene3D" id="3.40.1170.10">
    <property type="entry name" value="DNA repair protein MutS, domain I"/>
    <property type="match status" value="1"/>
</dbReference>
<dbReference type="Proteomes" id="UP001198461">
    <property type="component" value="Unassembled WGS sequence"/>
</dbReference>
<organism evidence="3 4">
    <name type="scientific">Bacteroides xylanisolvens</name>
    <dbReference type="NCBI Taxonomy" id="371601"/>
    <lineage>
        <taxon>Bacteria</taxon>
        <taxon>Pseudomonadati</taxon>
        <taxon>Bacteroidota</taxon>
        <taxon>Bacteroidia</taxon>
        <taxon>Bacteroidales</taxon>
        <taxon>Bacteroidaceae</taxon>
        <taxon>Bacteroides</taxon>
    </lineage>
</organism>
<dbReference type="GO" id="GO:0006298">
    <property type="term" value="P:mismatch repair"/>
    <property type="evidence" value="ECO:0007669"/>
    <property type="project" value="InterPro"/>
</dbReference>
<name>A0AAW4T0K8_9BACE</name>
<sequence length="1024" mass="117273">MSKEELIESADSSIKDSKTRKTVVGIAEGAFGVEQVAALEKSLTFGGNGLLNIRGSIDEKRVAPFLTKYDLTKDAQRYEEIISINPNNYDLTEDAEKFMDRFNIAVKTASYQELKLIGRLDIIQKVKSDQYFEKDITFIETNLNENTQQHPSKNIPMKQKNRQEQHAANRQVELLTNALNGAAVSGGYWLNTSSRSLPRIYPKGPAVSPFNSLVLGMHADQNGYKTNLYTLFADAKQRGEAIRERETGAPFFWYRWKEYVNRHDPKDIISREDYLKLPNEEKALYKGIRNREVQTMFNIDQTTLPFIDRDRYEQAVERYGRYEDRKHPKNEEGKLRIEVNDFALRMRDNLVPIRKSVTGTVYYDSEKNAVYIPEKKHFGQYNDYVQELMRQVVTATGHQQRLAREGMVMKGGVVPSEDAMKYEQLVAELSSGVKMMELGLPSKLSNDSLSLVEYWTRELKENPCLIDAIEADVNNAVDIIRRAEEGERIEFATSRNKQQTTEMKEKQKPQVDSRESAILLDVIRHGGMKIDERNFPSPEVKTAFLEKFSLSHYEKEMNYALEQTQSEDREVVETAFTEAVDNGAKIAEICTEIMPGEWNTKGSYSIADELKKLPDRSTKEMVVVKDNLSGIVDVVIPAGAMGGGVVAMPNGEKRPYRLTPDEVMTADERVAAHAEVRNYNIPGFSKQRIQDALLQEGYRYIRFYNNDGILGYRPDDSYFEGKDVSLNKLNGKSLETISHFDVSEHVQKATNVLFDRIQMLRDDNNRWILYLKPQNEPSFSIYLDKADINQFFSTIKQGQNEEGERLRTELAQKYHALATNRPELKIDLFGGGKDNEADLSKIQRVVIYKTKDERILCAPVIDGIPKVEPREITPQQWQRMWVAEDMAEYKTNLAAKVFNDLLKPIQVVEREEKSALPQINMKQYGEIKTKHPDAILLFRNGDNYESYAEDADKVSKSLKFDKAIGLEDGSKNQVDIVSFPSYNLDTVLPELIRAGNRVAICDKVEYKEAIDHEQQEKVHTGRHL</sequence>
<accession>A0AAW4T0K8</accession>
<feature type="domain" description="DNA mismatch repair protein MutS-like N-terminal" evidence="1">
    <location>
        <begin position="921"/>
        <end position="1009"/>
    </location>
</feature>
<dbReference type="GO" id="GO:0030983">
    <property type="term" value="F:mismatched DNA binding"/>
    <property type="evidence" value="ECO:0007669"/>
    <property type="project" value="InterPro"/>
</dbReference>
<comment type="caution">
    <text evidence="3">The sequence shown here is derived from an EMBL/GenBank/DDBJ whole genome shotgun (WGS) entry which is preliminary data.</text>
</comment>
<gene>
    <name evidence="3" type="ORF">LD004_08640</name>
</gene>
<dbReference type="RefSeq" id="WP_192920682.1">
    <property type="nucleotide sequence ID" value="NZ_JAIWXB010000015.1"/>
</dbReference>
<reference evidence="3" key="1">
    <citation type="submission" date="2023-08" db="EMBL/GenBank/DDBJ databases">
        <title>Mucin Metabolism Genes Underlie the Key Renovations of Bacteroides xylanisolvens Genomes in Captive Great Apes.</title>
        <authorList>
            <person name="Nishida A.H."/>
        </authorList>
    </citation>
    <scope>NUCLEOTIDE SEQUENCE</scope>
    <source>
        <strain evidence="3">P13.H9</strain>
    </source>
</reference>
<evidence type="ECO:0000259" key="1">
    <source>
        <dbReference type="Pfam" id="PF01624"/>
    </source>
</evidence>
<dbReference type="Pfam" id="PF01624">
    <property type="entry name" value="MutS_I"/>
    <property type="match status" value="1"/>
</dbReference>
<dbReference type="InterPro" id="IPR016151">
    <property type="entry name" value="DNA_mismatch_repair_MutS_N"/>
</dbReference>
<dbReference type="Pfam" id="PF18818">
    <property type="entry name" value="MPTase-PolyVal"/>
    <property type="match status" value="1"/>
</dbReference>
<dbReference type="EMBL" id="JAIWYE010000017">
    <property type="protein sequence ID" value="MCA4703683.1"/>
    <property type="molecule type" value="Genomic_DNA"/>
</dbReference>
<dbReference type="AlphaFoldDB" id="A0AAW4T0K8"/>
<evidence type="ECO:0000313" key="3">
    <source>
        <dbReference type="EMBL" id="MCA4703683.1"/>
    </source>
</evidence>
<proteinExistence type="predicted"/>